<evidence type="ECO:0000313" key="4">
    <source>
        <dbReference type="Proteomes" id="UP000744032"/>
    </source>
</evidence>
<evidence type="ECO:0000256" key="2">
    <source>
        <dbReference type="SAM" id="Phobius"/>
    </source>
</evidence>
<comment type="caution">
    <text evidence="3">The sequence shown here is derived from an EMBL/GenBank/DDBJ whole genome shotgun (WGS) entry which is preliminary data.</text>
</comment>
<feature type="compositionally biased region" description="Basic and acidic residues" evidence="1">
    <location>
        <begin position="1"/>
        <end position="23"/>
    </location>
</feature>
<keyword evidence="4" id="KW-1185">Reference proteome</keyword>
<keyword evidence="2" id="KW-0812">Transmembrane</keyword>
<reference evidence="3 4" key="1">
    <citation type="submission" date="2020-04" db="EMBL/GenBank/DDBJ databases">
        <title>Genome sequence of Streptomyces galbus strain I339.</title>
        <authorList>
            <person name="Silva E.A.N."/>
            <person name="Merces M."/>
            <person name="Castelo Branco A.P.O.T."/>
            <person name="Vasconcelos P.C."/>
            <person name="Costa N.P."/>
            <person name="Marinho G.C.S."/>
            <person name="Oliveira C.J.B."/>
            <person name="Araujo D."/>
            <person name="Rodrigues Junior V.S."/>
            <person name="Almeida R."/>
            <person name="Silva Filho U.R."/>
            <person name="Andrade A.S.A."/>
            <person name="Cibulski S.P."/>
        </authorList>
    </citation>
    <scope>NUCLEOTIDE SEQUENCE [LARGE SCALE GENOMIC DNA]</scope>
    <source>
        <strain evidence="3 4">I339</strain>
    </source>
</reference>
<dbReference type="EMBL" id="JAAXMD010000164">
    <property type="protein sequence ID" value="NKQ26293.1"/>
    <property type="molecule type" value="Genomic_DNA"/>
</dbReference>
<gene>
    <name evidence="3" type="ORF">HF200_18130</name>
</gene>
<name>A0ABX1IKY0_STRGB</name>
<dbReference type="RefSeq" id="WP_168374433.1">
    <property type="nucleotide sequence ID" value="NZ_JAAXMD010000164.1"/>
</dbReference>
<proteinExistence type="predicted"/>
<sequence>MADGDFYTRDRPDDATLPEDRPRGGGPEDSPRRRTKPVWLVLVLVVVIAVLLAVFLP</sequence>
<dbReference type="Proteomes" id="UP000744032">
    <property type="component" value="Unassembled WGS sequence"/>
</dbReference>
<evidence type="ECO:0000313" key="3">
    <source>
        <dbReference type="EMBL" id="NKQ26293.1"/>
    </source>
</evidence>
<feature type="region of interest" description="Disordered" evidence="1">
    <location>
        <begin position="1"/>
        <end position="33"/>
    </location>
</feature>
<accession>A0ABX1IKY0</accession>
<protein>
    <submittedName>
        <fullName evidence="3">Uncharacterized protein</fullName>
    </submittedName>
</protein>
<keyword evidence="2" id="KW-1133">Transmembrane helix</keyword>
<evidence type="ECO:0000256" key="1">
    <source>
        <dbReference type="SAM" id="MobiDB-lite"/>
    </source>
</evidence>
<organism evidence="3 4">
    <name type="scientific">Streptomyces galbus</name>
    <dbReference type="NCBI Taxonomy" id="33898"/>
    <lineage>
        <taxon>Bacteria</taxon>
        <taxon>Bacillati</taxon>
        <taxon>Actinomycetota</taxon>
        <taxon>Actinomycetes</taxon>
        <taxon>Kitasatosporales</taxon>
        <taxon>Streptomycetaceae</taxon>
        <taxon>Streptomyces</taxon>
    </lineage>
</organism>
<keyword evidence="2" id="KW-0472">Membrane</keyword>
<feature type="transmembrane region" description="Helical" evidence="2">
    <location>
        <begin position="38"/>
        <end position="56"/>
    </location>
</feature>